<gene>
    <name evidence="1" type="ORF">CRG98_044763</name>
</gene>
<reference evidence="1 2" key="1">
    <citation type="submission" date="2017-11" db="EMBL/GenBank/DDBJ databases">
        <title>De-novo sequencing of pomegranate (Punica granatum L.) genome.</title>
        <authorList>
            <person name="Akparov Z."/>
            <person name="Amiraslanov A."/>
            <person name="Hajiyeva S."/>
            <person name="Abbasov M."/>
            <person name="Kaur K."/>
            <person name="Hamwieh A."/>
            <person name="Solovyev V."/>
            <person name="Salamov A."/>
            <person name="Braich B."/>
            <person name="Kosarev P."/>
            <person name="Mahmoud A."/>
            <person name="Hajiyev E."/>
            <person name="Babayeva S."/>
            <person name="Izzatullayeva V."/>
            <person name="Mammadov A."/>
            <person name="Mammadov A."/>
            <person name="Sharifova S."/>
            <person name="Ojaghi J."/>
            <person name="Eynullazada K."/>
            <person name="Bayramov B."/>
            <person name="Abdulazimova A."/>
            <person name="Shahmuradov I."/>
        </authorList>
    </citation>
    <scope>NUCLEOTIDE SEQUENCE [LARGE SCALE GENOMIC DNA]</scope>
    <source>
        <strain evidence="2">cv. AG2017</strain>
        <tissue evidence="1">Leaf</tissue>
    </source>
</reference>
<name>A0A2I0HUB3_PUNGR</name>
<proteinExistence type="predicted"/>
<evidence type="ECO:0000313" key="1">
    <source>
        <dbReference type="EMBL" id="PKI34846.1"/>
    </source>
</evidence>
<dbReference type="AlphaFoldDB" id="A0A2I0HUB3"/>
<comment type="caution">
    <text evidence="1">The sequence shown here is derived from an EMBL/GenBank/DDBJ whole genome shotgun (WGS) entry which is preliminary data.</text>
</comment>
<accession>A0A2I0HUB3</accession>
<protein>
    <submittedName>
        <fullName evidence="1">Uncharacterized protein</fullName>
    </submittedName>
</protein>
<keyword evidence="2" id="KW-1185">Reference proteome</keyword>
<organism evidence="1 2">
    <name type="scientific">Punica granatum</name>
    <name type="common">Pomegranate</name>
    <dbReference type="NCBI Taxonomy" id="22663"/>
    <lineage>
        <taxon>Eukaryota</taxon>
        <taxon>Viridiplantae</taxon>
        <taxon>Streptophyta</taxon>
        <taxon>Embryophyta</taxon>
        <taxon>Tracheophyta</taxon>
        <taxon>Spermatophyta</taxon>
        <taxon>Magnoliopsida</taxon>
        <taxon>eudicotyledons</taxon>
        <taxon>Gunneridae</taxon>
        <taxon>Pentapetalae</taxon>
        <taxon>rosids</taxon>
        <taxon>malvids</taxon>
        <taxon>Myrtales</taxon>
        <taxon>Lythraceae</taxon>
        <taxon>Punica</taxon>
    </lineage>
</organism>
<sequence>MCVSMRPIFHSAESNLLSQLLPAFVSLIQPAQRFRGRILARLSPIRSKAHQSGPLSPIRMTSHTVSPVWMADCATLGLARPKSPQLSLVAHLLPLSPFLLLLRPSLLHRTRPFLLDF</sequence>
<dbReference type="EMBL" id="PGOL01005570">
    <property type="protein sequence ID" value="PKI34846.1"/>
    <property type="molecule type" value="Genomic_DNA"/>
</dbReference>
<evidence type="ECO:0000313" key="2">
    <source>
        <dbReference type="Proteomes" id="UP000233551"/>
    </source>
</evidence>
<dbReference type="Proteomes" id="UP000233551">
    <property type="component" value="Unassembled WGS sequence"/>
</dbReference>